<dbReference type="Gene3D" id="3.40.50.10810">
    <property type="entry name" value="Tandem AAA-ATPase domain"/>
    <property type="match status" value="1"/>
</dbReference>
<feature type="region of interest" description="Disordered" evidence="9">
    <location>
        <begin position="124"/>
        <end position="150"/>
    </location>
</feature>
<evidence type="ECO:0000313" key="15">
    <source>
        <dbReference type="Proteomes" id="UP000694580"/>
    </source>
</evidence>
<dbReference type="Gene3D" id="3.40.50.300">
    <property type="entry name" value="P-loop containing nucleotide triphosphate hydrolases"/>
    <property type="match status" value="1"/>
</dbReference>
<dbReference type="InterPro" id="IPR049730">
    <property type="entry name" value="SNF2/RAD54-like_C"/>
</dbReference>
<dbReference type="Gene3D" id="1.20.120.850">
    <property type="entry name" value="SWI2/SNF2 ATPases, N-terminal domain"/>
    <property type="match status" value="1"/>
</dbReference>
<evidence type="ECO:0000259" key="13">
    <source>
        <dbReference type="PROSITE" id="PS51204"/>
    </source>
</evidence>
<dbReference type="SMART" id="SM00487">
    <property type="entry name" value="DEXDc"/>
    <property type="match status" value="1"/>
</dbReference>
<feature type="domain" description="HSA" evidence="13">
    <location>
        <begin position="703"/>
        <end position="775"/>
    </location>
</feature>
<feature type="region of interest" description="Disordered" evidence="9">
    <location>
        <begin position="222"/>
        <end position="260"/>
    </location>
</feature>
<dbReference type="PANTHER" id="PTHR46459">
    <property type="entry name" value="E1A-BINDING PROTEIN P400-RELATED"/>
    <property type="match status" value="1"/>
</dbReference>
<evidence type="ECO:0000259" key="11">
    <source>
        <dbReference type="PROSITE" id="PS51192"/>
    </source>
</evidence>
<feature type="region of interest" description="Disordered" evidence="9">
    <location>
        <begin position="2301"/>
        <end position="2358"/>
    </location>
</feature>
<dbReference type="InterPro" id="IPR038718">
    <property type="entry name" value="SNF2-like_sf"/>
</dbReference>
<dbReference type="GO" id="GO:0035267">
    <property type="term" value="C:NuA4 histone acetyltransferase complex"/>
    <property type="evidence" value="ECO:0007669"/>
    <property type="project" value="TreeGrafter"/>
</dbReference>
<dbReference type="InterPro" id="IPR001650">
    <property type="entry name" value="Helicase_C-like"/>
</dbReference>
<reference evidence="14" key="3">
    <citation type="submission" date="2025-09" db="UniProtKB">
        <authorList>
            <consortium name="Ensembl"/>
        </authorList>
    </citation>
    <scope>IDENTIFICATION</scope>
</reference>
<dbReference type="GO" id="GO:0006325">
    <property type="term" value="P:chromatin organization"/>
    <property type="evidence" value="ECO:0007669"/>
    <property type="project" value="UniProtKB-KW"/>
</dbReference>
<dbReference type="CDD" id="cd18793">
    <property type="entry name" value="SF2_C_SNF"/>
    <property type="match status" value="1"/>
</dbReference>
<dbReference type="Gene3D" id="1.10.10.60">
    <property type="entry name" value="Homeodomain-like"/>
    <property type="match status" value="1"/>
</dbReference>
<dbReference type="InterPro" id="IPR031575">
    <property type="entry name" value="EP400_N"/>
</dbReference>
<feature type="region of interest" description="Disordered" evidence="9">
    <location>
        <begin position="301"/>
        <end position="324"/>
    </location>
</feature>
<name>A0AAY4AVG5_9TELE</name>
<evidence type="ECO:0000256" key="4">
    <source>
        <dbReference type="ARBA" id="ARBA00022806"/>
    </source>
</evidence>
<reference evidence="14 15" key="1">
    <citation type="submission" date="2020-06" db="EMBL/GenBank/DDBJ databases">
        <authorList>
            <consortium name="Wellcome Sanger Institute Data Sharing"/>
        </authorList>
    </citation>
    <scope>NUCLEOTIDE SEQUENCE [LARGE SCALE GENOMIC DNA]</scope>
</reference>
<dbReference type="GO" id="GO:0004386">
    <property type="term" value="F:helicase activity"/>
    <property type="evidence" value="ECO:0007669"/>
    <property type="project" value="UniProtKB-KW"/>
</dbReference>
<keyword evidence="4" id="KW-0347">Helicase</keyword>
<dbReference type="Pfam" id="PF15790">
    <property type="entry name" value="EP400_N"/>
    <property type="match status" value="1"/>
</dbReference>
<dbReference type="FunFam" id="3.40.50.10810:FF:000005">
    <property type="entry name" value="Photoperiod-independent early flowering 1"/>
    <property type="match status" value="1"/>
</dbReference>
<evidence type="ECO:0000259" key="12">
    <source>
        <dbReference type="PROSITE" id="PS51194"/>
    </source>
</evidence>
<dbReference type="GO" id="GO:0005524">
    <property type="term" value="F:ATP binding"/>
    <property type="evidence" value="ECO:0007669"/>
    <property type="project" value="UniProtKB-KW"/>
</dbReference>
<dbReference type="InterPro" id="IPR001005">
    <property type="entry name" value="SANT/Myb"/>
</dbReference>
<evidence type="ECO:0008006" key="16">
    <source>
        <dbReference type="Google" id="ProtNLM"/>
    </source>
</evidence>
<dbReference type="GO" id="GO:0000812">
    <property type="term" value="C:Swr1 complex"/>
    <property type="evidence" value="ECO:0007669"/>
    <property type="project" value="TreeGrafter"/>
</dbReference>
<evidence type="ECO:0000256" key="1">
    <source>
        <dbReference type="ARBA" id="ARBA00004123"/>
    </source>
</evidence>
<evidence type="ECO:0000256" key="6">
    <source>
        <dbReference type="ARBA" id="ARBA00022853"/>
    </source>
</evidence>
<gene>
    <name evidence="14" type="primary">EP400</name>
</gene>
<keyword evidence="15" id="KW-1185">Reference proteome</keyword>
<evidence type="ECO:0000256" key="5">
    <source>
        <dbReference type="ARBA" id="ARBA00022840"/>
    </source>
</evidence>
<feature type="domain" description="Helicase C-terminal" evidence="12">
    <location>
        <begin position="1701"/>
        <end position="1850"/>
    </location>
</feature>
<evidence type="ECO:0000256" key="3">
    <source>
        <dbReference type="ARBA" id="ARBA00022801"/>
    </source>
</evidence>
<protein>
    <recommendedName>
        <fullName evidence="16">E1A binding protein p400</fullName>
    </recommendedName>
</protein>
<dbReference type="Proteomes" id="UP000694580">
    <property type="component" value="Chromosome 11"/>
</dbReference>
<feature type="region of interest" description="Disordered" evidence="9">
    <location>
        <begin position="2070"/>
        <end position="2097"/>
    </location>
</feature>
<feature type="compositionally biased region" description="Low complexity" evidence="9">
    <location>
        <begin position="31"/>
        <end position="53"/>
    </location>
</feature>
<evidence type="ECO:0000313" key="14">
    <source>
        <dbReference type="Ensembl" id="ENSDCDP00010012807.1"/>
    </source>
</evidence>
<feature type="compositionally biased region" description="Polar residues" evidence="9">
    <location>
        <begin position="10"/>
        <end position="22"/>
    </location>
</feature>
<reference evidence="14" key="2">
    <citation type="submission" date="2025-08" db="UniProtKB">
        <authorList>
            <consortium name="Ensembl"/>
        </authorList>
    </citation>
    <scope>IDENTIFICATION</scope>
</reference>
<dbReference type="GO" id="GO:0003682">
    <property type="term" value="F:chromatin binding"/>
    <property type="evidence" value="ECO:0007669"/>
    <property type="project" value="TreeGrafter"/>
</dbReference>
<feature type="region of interest" description="Disordered" evidence="9">
    <location>
        <begin position="1"/>
        <end position="55"/>
    </location>
</feature>
<feature type="compositionally biased region" description="Basic and acidic residues" evidence="9">
    <location>
        <begin position="2072"/>
        <end position="2081"/>
    </location>
</feature>
<dbReference type="GO" id="GO:0016787">
    <property type="term" value="F:hydrolase activity"/>
    <property type="evidence" value="ECO:0007669"/>
    <property type="project" value="UniProtKB-KW"/>
</dbReference>
<evidence type="ECO:0000256" key="8">
    <source>
        <dbReference type="ARBA" id="ARBA00023242"/>
    </source>
</evidence>
<keyword evidence="5" id="KW-0067">ATP-binding</keyword>
<dbReference type="SMART" id="SM00573">
    <property type="entry name" value="HSA"/>
    <property type="match status" value="1"/>
</dbReference>
<organism evidence="14 15">
    <name type="scientific">Denticeps clupeoides</name>
    <name type="common">denticle herring</name>
    <dbReference type="NCBI Taxonomy" id="299321"/>
    <lineage>
        <taxon>Eukaryota</taxon>
        <taxon>Metazoa</taxon>
        <taxon>Chordata</taxon>
        <taxon>Craniata</taxon>
        <taxon>Vertebrata</taxon>
        <taxon>Euteleostomi</taxon>
        <taxon>Actinopterygii</taxon>
        <taxon>Neopterygii</taxon>
        <taxon>Teleostei</taxon>
        <taxon>Clupei</taxon>
        <taxon>Clupeiformes</taxon>
        <taxon>Denticipitoidei</taxon>
        <taxon>Denticipitidae</taxon>
        <taxon>Denticeps</taxon>
    </lineage>
</organism>
<evidence type="ECO:0000256" key="7">
    <source>
        <dbReference type="ARBA" id="ARBA00023125"/>
    </source>
</evidence>
<dbReference type="Pfam" id="PF00176">
    <property type="entry name" value="SNF2-rel_dom"/>
    <property type="match status" value="1"/>
</dbReference>
<evidence type="ECO:0000256" key="2">
    <source>
        <dbReference type="ARBA" id="ARBA00022741"/>
    </source>
</evidence>
<feature type="compositionally biased region" description="Basic and acidic residues" evidence="9">
    <location>
        <begin position="2303"/>
        <end position="2314"/>
    </location>
</feature>
<feature type="domain" description="Helicase ATP-binding" evidence="11">
    <location>
        <begin position="1019"/>
        <end position="1180"/>
    </location>
</feature>
<comment type="subcellular location">
    <subcellularLocation>
        <location evidence="1">Nucleus</location>
    </subcellularLocation>
</comment>
<feature type="region of interest" description="Disordered" evidence="9">
    <location>
        <begin position="612"/>
        <end position="649"/>
    </location>
</feature>
<dbReference type="Ensembl" id="ENSDCDT00010013507.1">
    <property type="protein sequence ID" value="ENSDCDP00010012807.1"/>
    <property type="gene ID" value="ENSDCDG00010005446.1"/>
</dbReference>
<dbReference type="PROSITE" id="PS50090">
    <property type="entry name" value="MYB_LIKE"/>
    <property type="match status" value="1"/>
</dbReference>
<evidence type="ECO:0000256" key="9">
    <source>
        <dbReference type="SAM" id="MobiDB-lite"/>
    </source>
</evidence>
<dbReference type="GO" id="GO:0003677">
    <property type="term" value="F:DNA binding"/>
    <property type="evidence" value="ECO:0007669"/>
    <property type="project" value="UniProtKB-KW"/>
</dbReference>
<dbReference type="InterPro" id="IPR027417">
    <property type="entry name" value="P-loop_NTPase"/>
</dbReference>
<dbReference type="SUPFAM" id="SSF52540">
    <property type="entry name" value="P-loop containing nucleoside triphosphate hydrolases"/>
    <property type="match status" value="2"/>
</dbReference>
<dbReference type="GeneTree" id="ENSGT00940000154764"/>
<dbReference type="InterPro" id="IPR000330">
    <property type="entry name" value="SNF2_N"/>
</dbReference>
<dbReference type="PROSITE" id="PS51194">
    <property type="entry name" value="HELICASE_CTER"/>
    <property type="match status" value="1"/>
</dbReference>
<sequence length="2721" mass="300282">MHHGGGPPNAQRQLQRSKSVTGSEAEEAHHPQSSATSFAPAAAAPSPSAPQSPNYQTIIMSRTPVTGQNMNITLQNVSQVVTAAGSQQITLTPLPLQSPASPGFQHQAPQWRFEHGGSSYIQVTSPLPQPMQPQSPTQHSPVPRPGAPTQPTATLGVCGQSPTRFMEAGMVVRQINLGSPSGSGHFIYQEGTGLTQLAPTSAAQVQMASPGAPAGVRERRLSQPHSQTGGTIHHLGPQSPVAPGTALPTLASPGHITTSNLPPQISSIIQGQLARPMIFEKPSQGLVAGVGTPTAAFGVTPSLPPSSPSRSNAPQGLSSVSLTTAGPSISTVKKQTKKLEEIAPSSPEVAQLRKQCLEHHGKAMEKLKESFREYLIELFFLQQLQGNMMDYLAFKKKPCVPLFTYLRQNDLDLEEEEEEEEGQSEVINDEVHQGPAGGAIASPVDIDAFKRQQALAQGDQAKRCRIEVGRHGMIFQHPAVAPLGSPGVPLQQLMPTAQGGMPPTPQTVQIAGQKPNQQQYDPSKGPPVQNAACLHTPPPQLPSRMPPVGLTLPGLPLALAQPPQQQMVVEQQQATLATAHLPGQTMALVRPAADSTHAPQRLISNSLHSSALSPAPLSASCSTPLSINQTPPRPSNVTPNATQSKLATPNGTVKMAVGGQISAGQSGLESTQDKQIEQAKLETQVHQRIAELRKVGQWSASRLPKLQEAQRPKSQWDYLLEEMQWMAADFAQERRWKIAAAKKLVRTCVRYHDEQRKIEEQAKKEAELHLRHIASAIAREVEFFWANIEQVAPIQVLRVTHSLLQDPDHSHCKRKRSTSLSEDDGTHLKTHFQLFIQLKLCTVSQLCTHFCVLFACVICSGEDEESTIEEQEALEIPGEQKAELAELNKEAEIPLETLLKQYAGAYAEGFEWPQSSSHSEDEKSHPFPCAEMETGLDRPHVPVLIDSLLSVDQYRGAEQTPSSASDGKPAKDIAEVAQATEQILPKGAAKTTSTFSGQPPSLLHGSLRGYQQVGVDWLTSLYRKHLNGILADETGLGKTVQTVAYLAHLACQEGIWGPHLVVVRTCKLLSWEVEFKRWCPGLKNLLYLGSKRERRSKRTWWSQPNSFHVCLTSYKLLLKDQAHFLKRHWSHLILDEVQLVKNLTEKQWDTIFQQRVMLINSPLQNTLQELWTTIHFLLPGITRPFLDFPVKVGTEQNQDYCHKLVIRLHRMIQPFILRRSKRDVEKQLPKKYEHILKCRLSARQKRLYDDVLSQPSAQEALKSGHFVSIMRVLIQLQRVCNHPELLQRRDSYSTYVCPALQYHTPSLLMTTLQQDHSNMIDLSLFDLIGNETRLSRYESDELLPKLKVTRQLVEEIQSCPDPPPRPKTCKIKPMRLFQPVQYGTKPEGRLVPISAPAQQQRCASTTTLTTPTTTATTTATTPMAATAQNTQPKGGDAVKIAQLASIAGTQNRVAQPETPVTLQFQGNKFTLSPSQLRQLTTGQPLQLQGNILQIVSAPGQPLLRPQGSVVMQAVPQPVPIANSAGTPGTPPPTQSTAQTGEFLHTYGEASNEEHSRQLRERHSRLLAANERRCSRSVLYGHDLIKMCLLSDTRTHRYHHTHTPTLPHWRWVGHENCEKAHKASYMCTFKGESFYLRFSSVVPAAVAPPPELYASKPPLLYRLDQKSFRQRFQEAVAPHTREIRALCSGIVPFLFFLGKLEALSVLLYKLRSESRRVLIFTEMMSMLDILEAFLDYRHMTYLRVDESLTVEERQEQVRRFNRNQQVFCTILTNRCCSAVGHVFDADTIVFYDTDLNPCMDARTQEWCDKIGRSKDIHIYSLESANSIEEKLLKNGTKDLIREVAAQGADYSLAFLTQRTIQELFEVEVGSGEKVEEFVVLHQDPSPSEAISPRVARPYVQALQSITRELHADKEQQWDKEMGPAKEEELVVAAGEESSQMEELNAVMNQLTPIEAYAMQYLEYLHAQEDKESAKERLDSAKRSWELQQHKKLKAEYEERKMMDDEEELFTYTRDDAYNMEYVFESEDGQTEIMPLWTPPTPPQDDNDIYIDSVICLMYDTSPMVESKLPPIYSRKENKRLKMDPSASGRKKKKVHGESVVPPRSLFDKASLLKVRRDGKDQRKSFSLKQQAPFAKPLPSLVKPAMEVGQDNPEWLISEDWALLQAVKQLLELPLNLTIVSPAHTPNWDLVSDVVNSCSRIYRSPKQCRNRYENVIIPREEGKSKNSRPLRTCQIYTQDDNATQIQLYSSRFELMKIIASKRSPPIKPQLGLNPFQKNPKHASVLAESGISYDKPLPPIQVASQRAERIAKEKKALAEQQRAQQLAQQQQPGAPQAQTGPAQTQTQAQAAGQPPSTGVSQATVVPGAAAVTNAAVLVTTVGGNVIVNTVAGVPAGQFQANKRLASPVLPGAVPVTAAPGAPVVHAQQRTVSVPTPPTEVGGHVVRAVTPVTAAAVVSTTLTQVQSQPRSLVPSGMAELLKLQKQKLQLVQQQQVAAAVAAAQGAQPGATQPPAQVQPASSVQASPQLATVSTPRPGAVQTGTMVANLQVARLTRVPAPAQITTQPGQTAQVALTKPVVSVPAVVSSAGVTTLPVSVAIGQAQKTGVYVFCYKYKYGCTSFIILAGQSAQSPASQQQKVTYTAATTLQQPTIKTQYFTTSLTPPQKSAAGQQIQVGLGATRLVFHVHILLPFSVVYLYTTRPEKDGRQRCRQRLRERQGICERV</sequence>
<evidence type="ECO:0000259" key="10">
    <source>
        <dbReference type="PROSITE" id="PS50090"/>
    </source>
</evidence>
<dbReference type="PROSITE" id="PS51192">
    <property type="entry name" value="HELICASE_ATP_BIND_1"/>
    <property type="match status" value="1"/>
</dbReference>
<keyword evidence="3" id="KW-0378">Hydrolase</keyword>
<feature type="compositionally biased region" description="Polar residues" evidence="9">
    <location>
        <begin position="627"/>
        <end position="649"/>
    </location>
</feature>
<proteinExistence type="predicted"/>
<keyword evidence="8" id="KW-0539">Nucleus</keyword>
<dbReference type="Pfam" id="PF07529">
    <property type="entry name" value="HSA"/>
    <property type="match status" value="1"/>
</dbReference>
<dbReference type="PANTHER" id="PTHR46459:SF1">
    <property type="entry name" value="E1A-BINDING PROTEIN P400"/>
    <property type="match status" value="1"/>
</dbReference>
<accession>A0AAY4AVG5</accession>
<dbReference type="PROSITE" id="PS51204">
    <property type="entry name" value="HSA"/>
    <property type="match status" value="1"/>
</dbReference>
<keyword evidence="2" id="KW-0547">Nucleotide-binding</keyword>
<feature type="domain" description="Myb-like" evidence="10">
    <location>
        <begin position="2153"/>
        <end position="2214"/>
    </location>
</feature>
<feature type="compositionally biased region" description="Low complexity" evidence="9">
    <location>
        <begin position="612"/>
        <end position="626"/>
    </location>
</feature>
<dbReference type="InterPro" id="IPR014012">
    <property type="entry name" value="HSA_dom"/>
</dbReference>
<keyword evidence="6" id="KW-0156">Chromatin regulator</keyword>
<dbReference type="CDD" id="cd00167">
    <property type="entry name" value="SANT"/>
    <property type="match status" value="1"/>
</dbReference>
<feature type="compositionally biased region" description="Polar residues" evidence="9">
    <location>
        <begin position="315"/>
        <end position="324"/>
    </location>
</feature>
<dbReference type="GO" id="GO:0006281">
    <property type="term" value="P:DNA repair"/>
    <property type="evidence" value="ECO:0007669"/>
    <property type="project" value="TreeGrafter"/>
</dbReference>
<dbReference type="Pfam" id="PF00271">
    <property type="entry name" value="Helicase_C"/>
    <property type="match status" value="1"/>
</dbReference>
<feature type="compositionally biased region" description="Low complexity" evidence="9">
    <location>
        <begin position="2315"/>
        <end position="2352"/>
    </location>
</feature>
<keyword evidence="7" id="KW-0238">DNA-binding</keyword>
<dbReference type="InterPro" id="IPR014001">
    <property type="entry name" value="Helicase_ATP-bd"/>
</dbReference>